<protein>
    <submittedName>
        <fullName evidence="1">Uncharacterized protein</fullName>
    </submittedName>
</protein>
<accession>A0A3G4ZUD3</accession>
<organism evidence="1">
    <name type="scientific">Barrevirus sp</name>
    <dbReference type="NCBI Taxonomy" id="2487763"/>
    <lineage>
        <taxon>Viruses</taxon>
        <taxon>Varidnaviria</taxon>
        <taxon>Bamfordvirae</taxon>
        <taxon>Nucleocytoviricota</taxon>
        <taxon>Megaviricetes</taxon>
        <taxon>Imitervirales</taxon>
        <taxon>Mimiviridae</taxon>
        <taxon>Klosneuvirinae</taxon>
    </lineage>
</organism>
<evidence type="ECO:0000313" key="1">
    <source>
        <dbReference type="EMBL" id="AYV77203.1"/>
    </source>
</evidence>
<gene>
    <name evidence="1" type="ORF">Barrevirus18_17</name>
</gene>
<proteinExistence type="predicted"/>
<sequence>MINTLIIKENYTDCNYKDGKSITTDDPLIRLSAVILFPSL</sequence>
<reference evidence="1" key="1">
    <citation type="submission" date="2018-10" db="EMBL/GenBank/DDBJ databases">
        <title>Hidden diversity of soil giant viruses.</title>
        <authorList>
            <person name="Schulz F."/>
            <person name="Alteio L."/>
            <person name="Goudeau D."/>
            <person name="Ryan E.M."/>
            <person name="Malmstrom R.R."/>
            <person name="Blanchard J."/>
            <person name="Woyke T."/>
        </authorList>
    </citation>
    <scope>NUCLEOTIDE SEQUENCE</scope>
    <source>
        <strain evidence="1">BAV1</strain>
    </source>
</reference>
<name>A0A3G4ZUD3_9VIRU</name>
<dbReference type="EMBL" id="MK072015">
    <property type="protein sequence ID" value="AYV77203.1"/>
    <property type="molecule type" value="Genomic_DNA"/>
</dbReference>